<feature type="region of interest" description="Disordered" evidence="2">
    <location>
        <begin position="41"/>
        <end position="62"/>
    </location>
</feature>
<dbReference type="Proteomes" id="UP000027138">
    <property type="component" value="Unassembled WGS sequence"/>
</dbReference>
<proteinExistence type="predicted"/>
<dbReference type="GO" id="GO:0006383">
    <property type="term" value="P:transcription by RNA polymerase III"/>
    <property type="evidence" value="ECO:0007669"/>
    <property type="project" value="InterPro"/>
</dbReference>
<dbReference type="SUPFAM" id="SSF48452">
    <property type="entry name" value="TPR-like"/>
    <property type="match status" value="2"/>
</dbReference>
<dbReference type="Pfam" id="PF13181">
    <property type="entry name" value="TPR_8"/>
    <property type="match status" value="1"/>
</dbReference>
<dbReference type="PROSITE" id="PS50005">
    <property type="entry name" value="TPR"/>
    <property type="match status" value="4"/>
</dbReference>
<dbReference type="FunFam" id="1.25.40.10:FF:000413">
    <property type="entry name" value="General transcription factor 3C polypeptide 3"/>
    <property type="match status" value="1"/>
</dbReference>
<dbReference type="OrthoDB" id="9991317at2759"/>
<feature type="repeat" description="TPR" evidence="1">
    <location>
        <begin position="132"/>
        <end position="165"/>
    </location>
</feature>
<dbReference type="Gene3D" id="1.25.40.10">
    <property type="entry name" value="Tetratricopeptide repeat domain"/>
    <property type="match status" value="3"/>
</dbReference>
<dbReference type="AlphaFoldDB" id="A0A067K8M4"/>
<dbReference type="Pfam" id="PF14559">
    <property type="entry name" value="TPR_19"/>
    <property type="match status" value="2"/>
</dbReference>
<evidence type="ECO:0000313" key="3">
    <source>
        <dbReference type="EMBL" id="KDP32462.1"/>
    </source>
</evidence>
<gene>
    <name evidence="3" type="ORF">JCGZ_13387</name>
</gene>
<dbReference type="EMBL" id="KK914582">
    <property type="protein sequence ID" value="KDP32462.1"/>
    <property type="molecule type" value="Genomic_DNA"/>
</dbReference>
<dbReference type="GO" id="GO:0000127">
    <property type="term" value="C:transcription factor TFIIIC complex"/>
    <property type="evidence" value="ECO:0007669"/>
    <property type="project" value="TreeGrafter"/>
</dbReference>
<organism evidence="3 4">
    <name type="scientific">Jatropha curcas</name>
    <name type="common">Barbados nut</name>
    <dbReference type="NCBI Taxonomy" id="180498"/>
    <lineage>
        <taxon>Eukaryota</taxon>
        <taxon>Viridiplantae</taxon>
        <taxon>Streptophyta</taxon>
        <taxon>Embryophyta</taxon>
        <taxon>Tracheophyta</taxon>
        <taxon>Spermatophyta</taxon>
        <taxon>Magnoliopsida</taxon>
        <taxon>eudicotyledons</taxon>
        <taxon>Gunneridae</taxon>
        <taxon>Pentapetalae</taxon>
        <taxon>rosids</taxon>
        <taxon>fabids</taxon>
        <taxon>Malpighiales</taxon>
        <taxon>Euphorbiaceae</taxon>
        <taxon>Crotonoideae</taxon>
        <taxon>Jatropheae</taxon>
        <taxon>Jatropha</taxon>
    </lineage>
</organism>
<sequence>MNVKNSAKDIRSVGPKMKSSQEFISGAIMDEIMEAMSYGIRRKSRKSKKKGRRRGSKNKLSPEITKMLGDGTVLYAHGRYEEAISILNEVVRLEPRVPDSYHTLGLVHMALGNAEKAMGFYTIAARLMPKDSPLWRMLFSWYNERGDLARAWMYLSKAIRADPNDITLRVLQASIYVKLGDFQRAAESYEQISQIFPEDVEALKKAAKLYLDCGQKERCINILENYLKAHPSEADSSVIDLLASILMETNAHNNALQHIENAHLVYYSGREMPLQLKIKAGICHIYLGNIEQAEVLFSNLELENASNNDKVFVDIPDAFMKLGHFHAALKYYHMLESNAGVDNEGYICLKIAQCYLSLKDRVKAIMFFYKALHALEDSIDCRLALASLILEDGKEDEAISLLSPPESLDSVNLSSDRQKQWWLDGRIKLKICHIYRAKGMFEEFVNTIFPLVRESLYVKTLRQKVKRRLTISVLRERTKILDVGETVDVFGGVRPLAAPPDLAKASRARRLLQKKEEKKAEARAAGIDWHSDDSDDEPLEEVRVPPLPNFLKDEEHHNLIIDLCKALQMLQRYWEALEIINLTRSLACEKLPVEKREELQSLAAQISYKTTDPKHGFDCVKSVIIQHPYSLAAWNCYYKITSRLGKNYSRHAKFLRHMRSKHDDCVSPIVIYGHQFTLASHHQDAAREYLAAYKLLPENPLINLCVGTALINLTLGFRLQNKHQCLAQGLSFLYNNLRLAENSQESVQEALYNVGRACHQVGLLSLAASYYEKVLKTSEKDYPIPKLLNENLDAPESLKPGYCDLRKEAAYNLHLIYKKSGALDLARQVLKDHCTF</sequence>
<reference evidence="3 4" key="1">
    <citation type="journal article" date="2014" name="PLoS ONE">
        <title>Global Analysis of Gene Expression Profiles in Physic Nut (Jatropha curcas L.) Seedlings Exposed to Salt Stress.</title>
        <authorList>
            <person name="Zhang L."/>
            <person name="Zhang C."/>
            <person name="Wu P."/>
            <person name="Chen Y."/>
            <person name="Li M."/>
            <person name="Jiang H."/>
            <person name="Wu G."/>
        </authorList>
    </citation>
    <scope>NUCLEOTIDE SEQUENCE [LARGE SCALE GENOMIC DNA]</scope>
    <source>
        <strain evidence="4">cv. GZQX0401</strain>
        <tissue evidence="3">Young leaves</tissue>
    </source>
</reference>
<dbReference type="InterPro" id="IPR019734">
    <property type="entry name" value="TPR_rpt"/>
</dbReference>
<feature type="compositionally biased region" description="Basic residues" evidence="2">
    <location>
        <begin position="41"/>
        <end position="57"/>
    </location>
</feature>
<protein>
    <submittedName>
        <fullName evidence="3">Uncharacterized protein</fullName>
    </submittedName>
</protein>
<dbReference type="SMART" id="SM00028">
    <property type="entry name" value="TPR"/>
    <property type="match status" value="7"/>
</dbReference>
<dbReference type="PANTHER" id="PTHR23082">
    <property type="entry name" value="TRANSCRIPTION INITIATION FACTOR IIIC TFIIIC , POLYPEPTIDE 3-RELATED"/>
    <property type="match status" value="1"/>
</dbReference>
<dbReference type="PANTHER" id="PTHR23082:SF0">
    <property type="entry name" value="GENERAL TRANSCRIPTION FACTOR 3C POLYPEPTIDE 3"/>
    <property type="match status" value="1"/>
</dbReference>
<accession>A0A067K8M4</accession>
<dbReference type="InterPro" id="IPR011990">
    <property type="entry name" value="TPR-like_helical_dom_sf"/>
</dbReference>
<feature type="repeat" description="TPR" evidence="1">
    <location>
        <begin position="166"/>
        <end position="199"/>
    </location>
</feature>
<evidence type="ECO:0000313" key="4">
    <source>
        <dbReference type="Proteomes" id="UP000027138"/>
    </source>
</evidence>
<dbReference type="STRING" id="180498.A0A067K8M4"/>
<evidence type="ECO:0000256" key="2">
    <source>
        <dbReference type="SAM" id="MobiDB-lite"/>
    </source>
</evidence>
<name>A0A067K8M4_JATCU</name>
<evidence type="ECO:0000256" key="1">
    <source>
        <dbReference type="PROSITE-ProRule" id="PRU00339"/>
    </source>
</evidence>
<feature type="repeat" description="TPR" evidence="1">
    <location>
        <begin position="64"/>
        <end position="97"/>
    </location>
</feature>
<keyword evidence="4" id="KW-1185">Reference proteome</keyword>
<feature type="repeat" description="TPR" evidence="1">
    <location>
        <begin position="98"/>
        <end position="131"/>
    </location>
</feature>
<keyword evidence="1" id="KW-0802">TPR repeat</keyword>
<dbReference type="InterPro" id="IPR039340">
    <property type="entry name" value="Tfc4/TFIIIC-102/Sfc4"/>
</dbReference>